<dbReference type="Proteomes" id="UP001057452">
    <property type="component" value="Chromosome 7"/>
</dbReference>
<accession>A0ACB9XCN4</accession>
<keyword evidence="2" id="KW-1185">Reference proteome</keyword>
<proteinExistence type="predicted"/>
<gene>
    <name evidence="1" type="ORF">KUCAC02_013129</name>
</gene>
<reference evidence="1" key="1">
    <citation type="submission" date="2022-05" db="EMBL/GenBank/DDBJ databases">
        <title>Chromosome-level genome of Chaenocephalus aceratus.</title>
        <authorList>
            <person name="Park H."/>
        </authorList>
    </citation>
    <scope>NUCLEOTIDE SEQUENCE</scope>
    <source>
        <strain evidence="1">KU_202001</strain>
    </source>
</reference>
<feature type="non-terminal residue" evidence="1">
    <location>
        <position position="295"/>
    </location>
</feature>
<name>A0ACB9XCN4_CHAAC</name>
<feature type="non-terminal residue" evidence="1">
    <location>
        <position position="1"/>
    </location>
</feature>
<protein>
    <submittedName>
        <fullName evidence="1">Uncharacterized protein</fullName>
    </submittedName>
</protein>
<organism evidence="1 2">
    <name type="scientific">Chaenocephalus aceratus</name>
    <name type="common">Blackfin icefish</name>
    <name type="synonym">Chaenichthys aceratus</name>
    <dbReference type="NCBI Taxonomy" id="36190"/>
    <lineage>
        <taxon>Eukaryota</taxon>
        <taxon>Metazoa</taxon>
        <taxon>Chordata</taxon>
        <taxon>Craniata</taxon>
        <taxon>Vertebrata</taxon>
        <taxon>Euteleostomi</taxon>
        <taxon>Actinopterygii</taxon>
        <taxon>Neopterygii</taxon>
        <taxon>Teleostei</taxon>
        <taxon>Neoteleostei</taxon>
        <taxon>Acanthomorphata</taxon>
        <taxon>Eupercaria</taxon>
        <taxon>Perciformes</taxon>
        <taxon>Notothenioidei</taxon>
        <taxon>Channichthyidae</taxon>
        <taxon>Chaenocephalus</taxon>
    </lineage>
</organism>
<dbReference type="EMBL" id="CM043791">
    <property type="protein sequence ID" value="KAI4824631.1"/>
    <property type="molecule type" value="Genomic_DNA"/>
</dbReference>
<evidence type="ECO:0000313" key="2">
    <source>
        <dbReference type="Proteomes" id="UP001057452"/>
    </source>
</evidence>
<comment type="caution">
    <text evidence="1">The sequence shown here is derived from an EMBL/GenBank/DDBJ whole genome shotgun (WGS) entry which is preliminary data.</text>
</comment>
<evidence type="ECO:0000313" key="1">
    <source>
        <dbReference type="EMBL" id="KAI4824631.1"/>
    </source>
</evidence>
<sequence length="295" mass="32407">FEKESGQPQDQTTATAMPSNKYSAAIMEECKNITAAAPVIGVSPPAEGQSENDSGVELTNENSPLTVAEPPSPFSPKQNGDAASPQDGNQCLEASRKRSRKKSVEEETTWDSYSEEKAAGAPQLSLRQTPRPRTIFQAGLKPHTQQTSQTEPQTGAHHVNVWKGWRCLEVFPGWLQLYPGSVPNTPHMELMEQNSKDSAQSISTSSSSENPARSLLHLALCWCSFFQVTKTARTCLGAHCLSDNKGFGLGELVWGKIKGFSWWPGIVVTWRATGKRQASHGMRWLQWFGDGKFSE</sequence>